<dbReference type="InterPro" id="IPR005982">
    <property type="entry name" value="Thioredox_Rdtase"/>
</dbReference>
<dbReference type="PANTHER" id="PTHR48105">
    <property type="entry name" value="THIOREDOXIN REDUCTASE 1-RELATED-RELATED"/>
    <property type="match status" value="1"/>
</dbReference>
<keyword evidence="8 9" id="KW-0676">Redox-active center</keyword>
<keyword evidence="4 9" id="KW-0274">FAD</keyword>
<comment type="similarity">
    <text evidence="1 9">Belongs to the class-II pyridine nucleotide-disulfide oxidoreductase family.</text>
</comment>
<dbReference type="InterPro" id="IPR050097">
    <property type="entry name" value="Ferredoxin-NADP_redctase_2"/>
</dbReference>
<dbReference type="InterPro" id="IPR008255">
    <property type="entry name" value="Pyr_nucl-diS_OxRdtase_2_AS"/>
</dbReference>
<proteinExistence type="inferred from homology"/>
<dbReference type="Proteomes" id="UP000033546">
    <property type="component" value="Unassembled WGS sequence"/>
</dbReference>
<comment type="catalytic activity">
    <reaction evidence="9">
        <text>[thioredoxin]-dithiol + NADP(+) = [thioredoxin]-disulfide + NADPH + H(+)</text>
        <dbReference type="Rhea" id="RHEA:20345"/>
        <dbReference type="Rhea" id="RHEA-COMP:10698"/>
        <dbReference type="Rhea" id="RHEA-COMP:10700"/>
        <dbReference type="ChEBI" id="CHEBI:15378"/>
        <dbReference type="ChEBI" id="CHEBI:29950"/>
        <dbReference type="ChEBI" id="CHEBI:50058"/>
        <dbReference type="ChEBI" id="CHEBI:57783"/>
        <dbReference type="ChEBI" id="CHEBI:58349"/>
        <dbReference type="EC" id="1.8.1.9"/>
    </reaction>
</comment>
<dbReference type="Gene3D" id="3.50.50.60">
    <property type="entry name" value="FAD/NAD(P)-binding domain"/>
    <property type="match status" value="2"/>
</dbReference>
<evidence type="ECO:0000256" key="5">
    <source>
        <dbReference type="ARBA" id="ARBA00022857"/>
    </source>
</evidence>
<comment type="subunit">
    <text evidence="9">Homodimer.</text>
</comment>
<evidence type="ECO:0000259" key="11">
    <source>
        <dbReference type="Pfam" id="PF07992"/>
    </source>
</evidence>
<dbReference type="GO" id="GO:0004791">
    <property type="term" value="F:thioredoxin-disulfide reductase (NADPH) activity"/>
    <property type="evidence" value="ECO:0007669"/>
    <property type="project" value="UniProtKB-UniRule"/>
</dbReference>
<evidence type="ECO:0000256" key="1">
    <source>
        <dbReference type="ARBA" id="ARBA00009333"/>
    </source>
</evidence>
<evidence type="ECO:0000256" key="7">
    <source>
        <dbReference type="ARBA" id="ARBA00023157"/>
    </source>
</evidence>
<feature type="domain" description="FAD/NAD(P)-binding" evidence="11">
    <location>
        <begin position="8"/>
        <end position="304"/>
    </location>
</feature>
<sequence length="318" mass="34147">MTQTYNTKVLIIGSGAAGCTAAIYAARANLKPILITGMCPGGQLTITTDVENFPGFADAIQGPDLMEQMKQQALNSGAQVISDEIKEICSDVYPFKCIGIFGDQYITNSIIIATGAQAKWLNIKSEEIFKGRGVSACATCDGTFFTGSDVAVIGGGNTAVEEALYLTRHATKVFLVHRRDKLRAEHIMQERLFSNNKIHVIWDNIVEEILGNKESGNVEAIRLKSVKTGDITTISVKGVFVAIGHTPNTQVLKNKDNSNIVDLDNDGYIITKPGSTVTSYPGIFAAGDVQDKIYKQAVVAASSGCMAALEAIKFLSEQ</sequence>
<dbReference type="EMBL" id="LANU01000001">
    <property type="protein sequence ID" value="KJV65949.1"/>
    <property type="molecule type" value="Genomic_DNA"/>
</dbReference>
<name>A0A0F3NGB7_9RICK</name>
<keyword evidence="3 9" id="KW-0285">Flavoprotein</keyword>
<keyword evidence="7" id="KW-1015">Disulfide bond</keyword>
<dbReference type="RefSeq" id="WP_045804536.1">
    <property type="nucleotide sequence ID" value="NZ_LANU01000001.1"/>
</dbReference>
<evidence type="ECO:0000256" key="9">
    <source>
        <dbReference type="RuleBase" id="RU003880"/>
    </source>
</evidence>
<keyword evidence="5 10" id="KW-0521">NADP</keyword>
<gene>
    <name evidence="12" type="primary">trxB</name>
    <name evidence="12" type="ORF">EMUCRT_0133</name>
</gene>
<comment type="cofactor">
    <cofactor evidence="10">
        <name>FAD</name>
        <dbReference type="ChEBI" id="CHEBI:57692"/>
    </cofactor>
    <text evidence="10">Binds 1 FAD per subunit.</text>
</comment>
<dbReference type="Pfam" id="PF07992">
    <property type="entry name" value="Pyr_redox_2"/>
    <property type="match status" value="1"/>
</dbReference>
<dbReference type="GO" id="GO:0019430">
    <property type="term" value="P:removal of superoxide radicals"/>
    <property type="evidence" value="ECO:0007669"/>
    <property type="project" value="UniProtKB-UniRule"/>
</dbReference>
<reference evidence="12 13" key="1">
    <citation type="submission" date="2015-02" db="EMBL/GenBank/DDBJ databases">
        <title>Genome Sequencing of Rickettsiales.</title>
        <authorList>
            <person name="Daugherty S.C."/>
            <person name="Su Q."/>
            <person name="Abolude K."/>
            <person name="Beier-Sexton M."/>
            <person name="Carlyon J.A."/>
            <person name="Carter R."/>
            <person name="Day N.P."/>
            <person name="Dumler S.J."/>
            <person name="Dyachenko V."/>
            <person name="Godinez A."/>
            <person name="Kurtti T.J."/>
            <person name="Lichay M."/>
            <person name="Mullins K.E."/>
            <person name="Ott S."/>
            <person name="Pappas-Brown V."/>
            <person name="Paris D.H."/>
            <person name="Patel P."/>
            <person name="Richards A.L."/>
            <person name="Sadzewicz L."/>
            <person name="Sears K."/>
            <person name="Seidman D."/>
            <person name="Sengamalay N."/>
            <person name="Stenos J."/>
            <person name="Tallon L.J."/>
            <person name="Vincent G."/>
            <person name="Fraser C.M."/>
            <person name="Munderloh U."/>
            <person name="Dunning-Hotopp J.C."/>
        </authorList>
    </citation>
    <scope>NUCLEOTIDE SEQUENCE [LARGE SCALE GENOMIC DNA]</scope>
    <source>
        <strain evidence="12 13">EmCRT</strain>
    </source>
</reference>
<dbReference type="PROSITE" id="PS00573">
    <property type="entry name" value="PYRIDINE_REDOX_2"/>
    <property type="match status" value="1"/>
</dbReference>
<evidence type="ECO:0000256" key="3">
    <source>
        <dbReference type="ARBA" id="ARBA00022630"/>
    </source>
</evidence>
<protein>
    <recommendedName>
        <fullName evidence="2 9">Thioredoxin reductase</fullName>
        <ecNumber evidence="9">1.8.1.9</ecNumber>
    </recommendedName>
</protein>
<dbReference type="EC" id="1.8.1.9" evidence="9"/>
<evidence type="ECO:0000256" key="4">
    <source>
        <dbReference type="ARBA" id="ARBA00022827"/>
    </source>
</evidence>
<evidence type="ECO:0000256" key="10">
    <source>
        <dbReference type="RuleBase" id="RU003881"/>
    </source>
</evidence>
<dbReference type="InterPro" id="IPR036188">
    <property type="entry name" value="FAD/NAD-bd_sf"/>
</dbReference>
<dbReference type="NCBIfam" id="TIGR01292">
    <property type="entry name" value="TRX_reduct"/>
    <property type="match status" value="1"/>
</dbReference>
<dbReference type="PRINTS" id="PR00469">
    <property type="entry name" value="PNDRDTASEII"/>
</dbReference>
<organism evidence="12 13">
    <name type="scientific">Ehrlichia cf. muris str. EmCRT</name>
    <dbReference type="NCBI Taxonomy" id="1359167"/>
    <lineage>
        <taxon>Bacteria</taxon>
        <taxon>Pseudomonadati</taxon>
        <taxon>Pseudomonadota</taxon>
        <taxon>Alphaproteobacteria</taxon>
        <taxon>Rickettsiales</taxon>
        <taxon>Anaplasmataceae</taxon>
        <taxon>Ehrlichia</taxon>
    </lineage>
</organism>
<dbReference type="PATRIC" id="fig|1359167.3.peg.129"/>
<dbReference type="AlphaFoldDB" id="A0A0F3NGB7"/>
<evidence type="ECO:0000256" key="8">
    <source>
        <dbReference type="ARBA" id="ARBA00023284"/>
    </source>
</evidence>
<dbReference type="PRINTS" id="PR00368">
    <property type="entry name" value="FADPNR"/>
</dbReference>
<evidence type="ECO:0000256" key="2">
    <source>
        <dbReference type="ARBA" id="ARBA00018719"/>
    </source>
</evidence>
<evidence type="ECO:0000313" key="12">
    <source>
        <dbReference type="EMBL" id="KJV65949.1"/>
    </source>
</evidence>
<comment type="caution">
    <text evidence="12">The sequence shown here is derived from an EMBL/GenBank/DDBJ whole genome shotgun (WGS) entry which is preliminary data.</text>
</comment>
<keyword evidence="6 9" id="KW-0560">Oxidoreductase</keyword>
<dbReference type="InterPro" id="IPR023753">
    <property type="entry name" value="FAD/NAD-binding_dom"/>
</dbReference>
<dbReference type="SUPFAM" id="SSF51905">
    <property type="entry name" value="FAD/NAD(P)-binding domain"/>
    <property type="match status" value="1"/>
</dbReference>
<dbReference type="GO" id="GO:0005737">
    <property type="term" value="C:cytoplasm"/>
    <property type="evidence" value="ECO:0007669"/>
    <property type="project" value="InterPro"/>
</dbReference>
<evidence type="ECO:0000256" key="6">
    <source>
        <dbReference type="ARBA" id="ARBA00023002"/>
    </source>
</evidence>
<accession>A0A0F3NGB7</accession>
<evidence type="ECO:0000313" key="13">
    <source>
        <dbReference type="Proteomes" id="UP000033546"/>
    </source>
</evidence>